<dbReference type="EMBL" id="BORS01000007">
    <property type="protein sequence ID" value="GIO42501.1"/>
    <property type="molecule type" value="Genomic_DNA"/>
</dbReference>
<name>A0A919Y070_9BACL</name>
<comment type="caution">
    <text evidence="1">The sequence shown here is derived from an EMBL/GenBank/DDBJ whole genome shotgun (WGS) entry which is preliminary data.</text>
</comment>
<evidence type="ECO:0000313" key="2">
    <source>
        <dbReference type="Proteomes" id="UP000678895"/>
    </source>
</evidence>
<accession>A0A919Y070</accession>
<proteinExistence type="predicted"/>
<dbReference type="AlphaFoldDB" id="A0A919Y070"/>
<dbReference type="Proteomes" id="UP000678895">
    <property type="component" value="Unassembled WGS sequence"/>
</dbReference>
<gene>
    <name evidence="1" type="ORF">J41TS4_22590</name>
</gene>
<sequence>MFGRKMAQASINITCDCGAKMTVTPPKTIQEMPKELRYFDLNCCYCQGYIGTFGWSLSPDIPSTNEKALIFID</sequence>
<evidence type="ECO:0000313" key="1">
    <source>
        <dbReference type="EMBL" id="GIO42501.1"/>
    </source>
</evidence>
<reference evidence="1" key="1">
    <citation type="submission" date="2021-03" db="EMBL/GenBank/DDBJ databases">
        <title>Antimicrobial resistance genes in bacteria isolated from Japanese honey, and their potential for conferring macrolide and lincosamide resistance in the American foulbrood pathogen Paenibacillus larvae.</title>
        <authorList>
            <person name="Okamoto M."/>
            <person name="Kumagai M."/>
            <person name="Kanamori H."/>
            <person name="Takamatsu D."/>
        </authorList>
    </citation>
    <scope>NUCLEOTIDE SEQUENCE</scope>
    <source>
        <strain evidence="1">J41TS4</strain>
    </source>
</reference>
<organism evidence="1 2">
    <name type="scientific">Paenibacillus apis</name>
    <dbReference type="NCBI Taxonomy" id="1792174"/>
    <lineage>
        <taxon>Bacteria</taxon>
        <taxon>Bacillati</taxon>
        <taxon>Bacillota</taxon>
        <taxon>Bacilli</taxon>
        <taxon>Bacillales</taxon>
        <taxon>Paenibacillaceae</taxon>
        <taxon>Paenibacillus</taxon>
    </lineage>
</organism>
<keyword evidence="2" id="KW-1185">Reference proteome</keyword>
<protein>
    <submittedName>
        <fullName evidence="1">Uncharacterized protein</fullName>
    </submittedName>
</protein>